<feature type="signal peptide" evidence="1">
    <location>
        <begin position="1"/>
        <end position="23"/>
    </location>
</feature>
<protein>
    <recommendedName>
        <fullName evidence="4">MetA-pathway of phenol degradation</fullName>
    </recommendedName>
</protein>
<name>A0A1I0SDU9_9BACT</name>
<dbReference type="OrthoDB" id="1119914at2"/>
<evidence type="ECO:0000256" key="1">
    <source>
        <dbReference type="SAM" id="SignalP"/>
    </source>
</evidence>
<gene>
    <name evidence="2" type="ORF">SAMN04488122_6699</name>
</gene>
<proteinExistence type="predicted"/>
<evidence type="ECO:0000313" key="3">
    <source>
        <dbReference type="Proteomes" id="UP000199310"/>
    </source>
</evidence>
<sequence>MNKVLFFLALVIVLFTAGGRLNAQGCSDAGFCSLGAPKEVSLSAKEKQRIDIGTNIGTGEENTFTINPYLQYSQPLGSRFSVLGKVTATYATGFLGSSFSPGDLYGVATYKASREHAASQLRFLAGIKIPFTAADQKGAGGLSLPLDYQSSLGTYDVILGINYTTGQHWELNTGFQTPVIQNNSNTFSPEQYDDNRAASFAPTSYFRRRPDLLLRAGYFFNIAKSVMIKPSLLAIYHTGRDTYKDALNGRIDIDGSSGLTLNGTLTVSKQFKNKSGLELIVATPFIVRQVRADGLTRSFVANIQYSFSLH</sequence>
<dbReference type="Proteomes" id="UP000199310">
    <property type="component" value="Unassembled WGS sequence"/>
</dbReference>
<dbReference type="STRING" id="29529.SAMN04488122_6699"/>
<accession>A0A1I0SDU9</accession>
<evidence type="ECO:0008006" key="4">
    <source>
        <dbReference type="Google" id="ProtNLM"/>
    </source>
</evidence>
<reference evidence="3" key="1">
    <citation type="submission" date="2016-10" db="EMBL/GenBank/DDBJ databases">
        <authorList>
            <person name="Varghese N."/>
            <person name="Submissions S."/>
        </authorList>
    </citation>
    <scope>NUCLEOTIDE SEQUENCE [LARGE SCALE GENOMIC DNA]</scope>
    <source>
        <strain evidence="3">DSM 3695</strain>
    </source>
</reference>
<organism evidence="2 3">
    <name type="scientific">Chitinophaga arvensicola</name>
    <dbReference type="NCBI Taxonomy" id="29529"/>
    <lineage>
        <taxon>Bacteria</taxon>
        <taxon>Pseudomonadati</taxon>
        <taxon>Bacteroidota</taxon>
        <taxon>Chitinophagia</taxon>
        <taxon>Chitinophagales</taxon>
        <taxon>Chitinophagaceae</taxon>
        <taxon>Chitinophaga</taxon>
    </lineage>
</organism>
<dbReference type="EMBL" id="FOJG01000003">
    <property type="protein sequence ID" value="SEW57239.1"/>
    <property type="molecule type" value="Genomic_DNA"/>
</dbReference>
<keyword evidence="3" id="KW-1185">Reference proteome</keyword>
<keyword evidence="1" id="KW-0732">Signal</keyword>
<evidence type="ECO:0000313" key="2">
    <source>
        <dbReference type="EMBL" id="SEW57239.1"/>
    </source>
</evidence>
<feature type="chain" id="PRO_5011480892" description="MetA-pathway of phenol degradation" evidence="1">
    <location>
        <begin position="24"/>
        <end position="310"/>
    </location>
</feature>
<dbReference type="RefSeq" id="WP_089904560.1">
    <property type="nucleotide sequence ID" value="NZ_FOJG01000003.1"/>
</dbReference>
<dbReference type="AlphaFoldDB" id="A0A1I0SDU9"/>